<keyword evidence="13" id="KW-1185">Reference proteome</keyword>
<dbReference type="Gene3D" id="2.160.10.10">
    <property type="entry name" value="Hexapeptide repeat proteins"/>
    <property type="match status" value="1"/>
</dbReference>
<evidence type="ECO:0000256" key="6">
    <source>
        <dbReference type="ARBA" id="ARBA00022840"/>
    </source>
</evidence>
<dbReference type="PROSITE" id="PS00808">
    <property type="entry name" value="ADP_GLC_PYROPHOSPH_1"/>
    <property type="match status" value="1"/>
</dbReference>
<dbReference type="SUPFAM" id="SSF51161">
    <property type="entry name" value="Trimeric LpxA-like enzymes"/>
    <property type="match status" value="1"/>
</dbReference>
<evidence type="ECO:0000256" key="7">
    <source>
        <dbReference type="ARBA" id="ARBA00023056"/>
    </source>
</evidence>
<dbReference type="InterPro" id="IPR056818">
    <property type="entry name" value="GlmU/GlgC-like_hexapep"/>
</dbReference>
<dbReference type="Gene3D" id="3.90.550.10">
    <property type="entry name" value="Spore Coat Polysaccharide Biosynthesis Protein SpsA, Chain A"/>
    <property type="match status" value="1"/>
</dbReference>
<comment type="caution">
    <text evidence="12">The sequence shown here is derived from an EMBL/GenBank/DDBJ whole genome shotgun (WGS) entry which is preliminary data.</text>
</comment>
<feature type="domain" description="Nucleotidyl transferase" evidence="10">
    <location>
        <begin position="8"/>
        <end position="257"/>
    </location>
</feature>
<dbReference type="InterPro" id="IPR005835">
    <property type="entry name" value="NTP_transferase_dom"/>
</dbReference>
<evidence type="ECO:0000256" key="5">
    <source>
        <dbReference type="ARBA" id="ARBA00022741"/>
    </source>
</evidence>
<evidence type="ECO:0000256" key="9">
    <source>
        <dbReference type="HAMAP-Rule" id="MF_00624"/>
    </source>
</evidence>
<dbReference type="PANTHER" id="PTHR43523">
    <property type="entry name" value="GLUCOSE-1-PHOSPHATE ADENYLYLTRANSFERASE-RELATED"/>
    <property type="match status" value="1"/>
</dbReference>
<keyword evidence="3 9" id="KW-0808">Transferase</keyword>
<dbReference type="GO" id="GO:0008878">
    <property type="term" value="F:glucose-1-phosphate adenylyltransferase activity"/>
    <property type="evidence" value="ECO:0007669"/>
    <property type="project" value="UniProtKB-EC"/>
</dbReference>
<evidence type="ECO:0000256" key="4">
    <source>
        <dbReference type="ARBA" id="ARBA00022695"/>
    </source>
</evidence>
<feature type="binding site" evidence="9">
    <location>
        <begin position="180"/>
        <end position="181"/>
    </location>
    <ligand>
        <name>alpha-D-glucose 1-phosphate</name>
        <dbReference type="ChEBI" id="CHEBI:58601"/>
    </ligand>
</feature>
<feature type="binding site" evidence="9">
    <location>
        <position position="191"/>
    </location>
    <ligand>
        <name>alpha-D-glucose 1-phosphate</name>
        <dbReference type="ChEBI" id="CHEBI:58601"/>
    </ligand>
</feature>
<feature type="site" description="Could play a key role in the communication between the regulatory and the substrate sites" evidence="9">
    <location>
        <position position="60"/>
    </location>
</feature>
<reference evidence="12 13" key="1">
    <citation type="submission" date="2021-10" db="EMBL/GenBank/DDBJ databases">
        <title>Collection of gut derived symbiotic bacterial strains cultured from healthy donors.</title>
        <authorList>
            <person name="Lin H."/>
            <person name="Littmann E."/>
            <person name="Kohout C."/>
            <person name="Pamer E.G."/>
        </authorList>
    </citation>
    <scope>NUCLEOTIDE SEQUENCE [LARGE SCALE GENOMIC DNA]</scope>
    <source>
        <strain evidence="12 13">DFI.1.165</strain>
    </source>
</reference>
<comment type="pathway">
    <text evidence="9">Glycan biosynthesis; glycogen biosynthesis.</text>
</comment>
<feature type="domain" description="Glucose-1-phosphate adenylyltransferase/Bifunctional protein GlmU-like C-terminal hexapeptide" evidence="11">
    <location>
        <begin position="288"/>
        <end position="364"/>
    </location>
</feature>
<keyword evidence="6 9" id="KW-0067">ATP-binding</keyword>
<dbReference type="InterPro" id="IPR029044">
    <property type="entry name" value="Nucleotide-diphossugar_trans"/>
</dbReference>
<gene>
    <name evidence="9" type="primary">glgC</name>
    <name evidence="12" type="ORF">LIZ65_16120</name>
</gene>
<dbReference type="Pfam" id="PF00483">
    <property type="entry name" value="NTP_transferase"/>
    <property type="match status" value="1"/>
</dbReference>
<proteinExistence type="inferred from homology"/>
<evidence type="ECO:0000313" key="13">
    <source>
        <dbReference type="Proteomes" id="UP001299546"/>
    </source>
</evidence>
<comment type="catalytic activity">
    <reaction evidence="9">
        <text>alpha-D-glucose 1-phosphate + ATP + H(+) = ADP-alpha-D-glucose + diphosphate</text>
        <dbReference type="Rhea" id="RHEA:12120"/>
        <dbReference type="ChEBI" id="CHEBI:15378"/>
        <dbReference type="ChEBI" id="CHEBI:30616"/>
        <dbReference type="ChEBI" id="CHEBI:33019"/>
        <dbReference type="ChEBI" id="CHEBI:57498"/>
        <dbReference type="ChEBI" id="CHEBI:58601"/>
        <dbReference type="EC" id="2.7.7.27"/>
    </reaction>
</comment>
<comment type="similarity">
    <text evidence="1 9">Belongs to the bacterial/plant glucose-1-phosphate adenylyltransferase family.</text>
</comment>
<dbReference type="InterPro" id="IPR011004">
    <property type="entry name" value="Trimer_LpxA-like_sf"/>
</dbReference>
<keyword evidence="7 9" id="KW-0320">Glycogen biosynthesis</keyword>
<evidence type="ECO:0000256" key="1">
    <source>
        <dbReference type="ARBA" id="ARBA00010443"/>
    </source>
</evidence>
<dbReference type="NCBIfam" id="NF003670">
    <property type="entry name" value="PRK05293.1"/>
    <property type="match status" value="1"/>
</dbReference>
<dbReference type="Pfam" id="PF24894">
    <property type="entry name" value="Hexapep_GlmU"/>
    <property type="match status" value="1"/>
</dbReference>
<evidence type="ECO:0000313" key="12">
    <source>
        <dbReference type="EMBL" id="MCB7388814.1"/>
    </source>
</evidence>
<evidence type="ECO:0000259" key="11">
    <source>
        <dbReference type="Pfam" id="PF24894"/>
    </source>
</evidence>
<dbReference type="InterPro" id="IPR023049">
    <property type="entry name" value="GlgC_bac"/>
</dbReference>
<evidence type="ECO:0000256" key="8">
    <source>
        <dbReference type="ARBA" id="ARBA00023277"/>
    </source>
</evidence>
<dbReference type="RefSeq" id="WP_066738219.1">
    <property type="nucleotide sequence ID" value="NZ_JAJCIQ010000015.1"/>
</dbReference>
<dbReference type="SUPFAM" id="SSF53448">
    <property type="entry name" value="Nucleotide-diphospho-sugar transferases"/>
    <property type="match status" value="1"/>
</dbReference>
<dbReference type="PROSITE" id="PS00809">
    <property type="entry name" value="ADP_GLC_PYROPHOSPH_2"/>
    <property type="match status" value="1"/>
</dbReference>
<comment type="subunit">
    <text evidence="9">Homotetramer.</text>
</comment>
<dbReference type="CDD" id="cd04651">
    <property type="entry name" value="LbH_G1P_AT_C"/>
    <property type="match status" value="1"/>
</dbReference>
<dbReference type="NCBIfam" id="TIGR02091">
    <property type="entry name" value="glgC"/>
    <property type="match status" value="1"/>
</dbReference>
<dbReference type="EC" id="2.7.7.27" evidence="9"/>
<name>A0ABS8DK70_9FIRM</name>
<accession>A0ABS8DK70</accession>
<dbReference type="Proteomes" id="UP001299546">
    <property type="component" value="Unassembled WGS sequence"/>
</dbReference>
<sequence length="423" mass="46656">MIKKEMIAMLLAGGQGSRLGVLTAKVAKPAVAFGGKYRIIDFPLSNCINSGIDTVGVLTQYQPLRLNTHIGIGIPWDLDRNIGGVAILPPYEKSTSSEWYTGTANAIYQNLDYMETFNPDYVLILSGDHIYKMDYEVMLDFHKENNADVTIAAMPVPIEEASRFGIVITDEDNKITEFEEKPENPRSNLASMGIYIFSWPVLRDALISLQDQPSCDFGKHIIPYCHENAKRLFAYEYNGYWKDVGTLNSYWEANMELIDIIPEFNLYEEFWKIYTNSDIIPPQYISEQSVIERSIIGDGAEICGEVHNCVIGSGVTIGQGTVVRDSIIMKDVNIGANCVIDKAIIAENVLIGDNVTLGIGSEVPNQLRPDIYNSGLVTIGENSVIPSGVQIGKNTAISGTTTKEDYENGVLESGEALVKAGDR</sequence>
<feature type="binding site" evidence="9">
    <location>
        <position position="100"/>
    </location>
    <ligand>
        <name>alpha-D-glucose 1-phosphate</name>
        <dbReference type="ChEBI" id="CHEBI:58601"/>
    </ligand>
</feature>
<keyword evidence="2 9" id="KW-0321">Glycogen metabolism</keyword>
<keyword evidence="5 9" id="KW-0547">Nucleotide-binding</keyword>
<dbReference type="HAMAP" id="MF_00624">
    <property type="entry name" value="GlgC"/>
    <property type="match status" value="1"/>
</dbReference>
<protein>
    <recommendedName>
        <fullName evidence="9">Glucose-1-phosphate adenylyltransferase</fullName>
        <ecNumber evidence="9">2.7.7.27</ecNumber>
    </recommendedName>
    <alternativeName>
        <fullName evidence="9">ADP-glucose pyrophosphorylase</fullName>
        <shortName evidence="9">ADPGlc PPase</shortName>
    </alternativeName>
    <alternativeName>
        <fullName evidence="9">ADP-glucose synthase</fullName>
    </alternativeName>
</protein>
<dbReference type="InterPro" id="IPR011831">
    <property type="entry name" value="ADP-Glc_PPase"/>
</dbReference>
<feature type="site" description="Could play a key role in the communication between the regulatory and the substrate sites" evidence="9">
    <location>
        <position position="99"/>
    </location>
</feature>
<feature type="binding site" evidence="9">
    <location>
        <position position="165"/>
    </location>
    <ligand>
        <name>alpha-D-glucose 1-phosphate</name>
        <dbReference type="ChEBI" id="CHEBI:58601"/>
    </ligand>
</feature>
<dbReference type="EMBL" id="JAJCIS010000015">
    <property type="protein sequence ID" value="MCB7388814.1"/>
    <property type="molecule type" value="Genomic_DNA"/>
</dbReference>
<dbReference type="PANTHER" id="PTHR43523:SF2">
    <property type="entry name" value="GLUCOSE-1-PHOSPHATE ADENYLYLTRANSFERASE"/>
    <property type="match status" value="1"/>
</dbReference>
<evidence type="ECO:0000256" key="3">
    <source>
        <dbReference type="ARBA" id="ARBA00022679"/>
    </source>
</evidence>
<dbReference type="PROSITE" id="PS00810">
    <property type="entry name" value="ADP_GLC_PYROPHOSPH_3"/>
    <property type="match status" value="1"/>
</dbReference>
<comment type="function">
    <text evidence="9">Involved in the biosynthesis of ADP-glucose, a building block required for the elongation reactions to produce glycogen. Catalyzes the reaction between ATP and alpha-D-glucose 1-phosphate (G1P) to produce pyrophosphate and ADP-Glc.</text>
</comment>
<evidence type="ECO:0000259" key="10">
    <source>
        <dbReference type="Pfam" id="PF00483"/>
    </source>
</evidence>
<keyword evidence="4 9" id="KW-0548">Nucleotidyltransferase</keyword>
<organism evidence="12 13">
    <name type="scientific">Bariatricus massiliensis</name>
    <dbReference type="NCBI Taxonomy" id="1745713"/>
    <lineage>
        <taxon>Bacteria</taxon>
        <taxon>Bacillati</taxon>
        <taxon>Bacillota</taxon>
        <taxon>Clostridia</taxon>
        <taxon>Lachnospirales</taxon>
        <taxon>Lachnospiraceae</taxon>
        <taxon>Bariatricus</taxon>
    </lineage>
</organism>
<keyword evidence="8 9" id="KW-0119">Carbohydrate metabolism</keyword>
<dbReference type="CDD" id="cd02508">
    <property type="entry name" value="ADP_Glucose_PP"/>
    <property type="match status" value="1"/>
</dbReference>
<evidence type="ECO:0000256" key="2">
    <source>
        <dbReference type="ARBA" id="ARBA00022600"/>
    </source>
</evidence>
<dbReference type="InterPro" id="IPR005836">
    <property type="entry name" value="ADP_Glu_pyroP_CS"/>
</dbReference>